<dbReference type="AlphaFoldDB" id="A0A5X0WE46"/>
<protein>
    <submittedName>
        <fullName evidence="1">DNA replication protein</fullName>
    </submittedName>
</protein>
<proteinExistence type="predicted"/>
<dbReference type="InterPro" id="IPR009731">
    <property type="entry name" value="P-like"/>
</dbReference>
<evidence type="ECO:0000313" key="1">
    <source>
        <dbReference type="EMBL" id="EBW3456952.1"/>
    </source>
</evidence>
<dbReference type="GO" id="GO:0006270">
    <property type="term" value="P:DNA replication initiation"/>
    <property type="evidence" value="ECO:0007669"/>
    <property type="project" value="InterPro"/>
</dbReference>
<reference evidence="1" key="1">
    <citation type="submission" date="2018-06" db="EMBL/GenBank/DDBJ databases">
        <authorList>
            <person name="Ashton P.M."/>
            <person name="Dallman T."/>
            <person name="Nair S."/>
            <person name="De Pinna E."/>
            <person name="Peters T."/>
            <person name="Grant K."/>
        </authorList>
    </citation>
    <scope>NUCLEOTIDE SEQUENCE</scope>
    <source>
        <strain evidence="1">401701</strain>
    </source>
</reference>
<gene>
    <name evidence="1" type="ORF">DPE74_18825</name>
</gene>
<comment type="caution">
    <text evidence="1">The sequence shown here is derived from an EMBL/GenBank/DDBJ whole genome shotgun (WGS) entry which is preliminary data.</text>
</comment>
<accession>A0A5X0WE46</accession>
<dbReference type="Pfam" id="PF06992">
    <property type="entry name" value="Phage_lambda_P"/>
    <property type="match status" value="1"/>
</dbReference>
<sequence>MKNIVQAIHNRDSNALARLAGENKEPDRGVNNEAERMVDILFDNLKQLFPASVSTTLKDPRDEAAAKRQWIAAFAENNIRTKEQLKAGMQHARASESPFWPSPGQFITWCKDADYRTGGLPDANELHDMVMKYCSRKSQYDSAESYPWKSNPCYWMVTKLYDLMRSLNLTDAELRKRCSEELNKMARRIESGEDIPAPVAQIPKLHIPLSNEKGLAKIAELRAKHRLGAR</sequence>
<organism evidence="1">
    <name type="scientific">Salmonella montevideo</name>
    <dbReference type="NCBI Taxonomy" id="115981"/>
    <lineage>
        <taxon>Bacteria</taxon>
        <taxon>Pseudomonadati</taxon>
        <taxon>Pseudomonadota</taxon>
        <taxon>Gammaproteobacteria</taxon>
        <taxon>Enterobacterales</taxon>
        <taxon>Enterobacteriaceae</taxon>
        <taxon>Salmonella</taxon>
    </lineage>
</organism>
<dbReference type="EMBL" id="AAHIBZ010000023">
    <property type="protein sequence ID" value="EBW3456952.1"/>
    <property type="molecule type" value="Genomic_DNA"/>
</dbReference>
<name>A0A5X0WE46_SALMO</name>